<gene>
    <name evidence="4" type="ORF">GOCE00092_LOCUS27189</name>
</gene>
<evidence type="ECO:0000313" key="4">
    <source>
        <dbReference type="EMBL" id="CAD9311451.1"/>
    </source>
</evidence>
<feature type="coiled-coil region" evidence="1">
    <location>
        <begin position="37"/>
        <end position="64"/>
    </location>
</feature>
<dbReference type="AlphaFoldDB" id="A0A7S1VU70"/>
<name>A0A7S1VU70_9STRA</name>
<feature type="transmembrane region" description="Helical" evidence="3">
    <location>
        <begin position="7"/>
        <end position="26"/>
    </location>
</feature>
<reference evidence="4" key="1">
    <citation type="submission" date="2021-01" db="EMBL/GenBank/DDBJ databases">
        <authorList>
            <person name="Corre E."/>
            <person name="Pelletier E."/>
            <person name="Niang G."/>
            <person name="Scheremetjew M."/>
            <person name="Finn R."/>
            <person name="Kale V."/>
            <person name="Holt S."/>
            <person name="Cochrane G."/>
            <person name="Meng A."/>
            <person name="Brown T."/>
            <person name="Cohen L."/>
        </authorList>
    </citation>
    <scope>NUCLEOTIDE SEQUENCE</scope>
    <source>
        <strain evidence="4">CCMP 410</strain>
    </source>
</reference>
<protein>
    <submittedName>
        <fullName evidence="4">Uncharacterized protein</fullName>
    </submittedName>
</protein>
<evidence type="ECO:0000256" key="2">
    <source>
        <dbReference type="SAM" id="MobiDB-lite"/>
    </source>
</evidence>
<keyword evidence="1" id="KW-0175">Coiled coil</keyword>
<keyword evidence="3" id="KW-0812">Transmembrane</keyword>
<evidence type="ECO:0000256" key="1">
    <source>
        <dbReference type="SAM" id="Coils"/>
    </source>
</evidence>
<accession>A0A7S1VU70</accession>
<feature type="region of interest" description="Disordered" evidence="2">
    <location>
        <begin position="77"/>
        <end position="100"/>
    </location>
</feature>
<organism evidence="4">
    <name type="scientific">Grammatophora oceanica</name>
    <dbReference type="NCBI Taxonomy" id="210454"/>
    <lineage>
        <taxon>Eukaryota</taxon>
        <taxon>Sar</taxon>
        <taxon>Stramenopiles</taxon>
        <taxon>Ochrophyta</taxon>
        <taxon>Bacillariophyta</taxon>
        <taxon>Fragilariophyceae</taxon>
        <taxon>Fragilariophycidae</taxon>
        <taxon>Rhabdonematales</taxon>
        <taxon>Grammatophoraceae</taxon>
        <taxon>Grammatophora</taxon>
    </lineage>
</organism>
<sequence>MIIDAKTIIITLLIVGAGFYFGLQFVRSFALSIAQENHDANMALDQAEEDKRQKQERNADSAAANAFAKVEPLLAANSTSSTSKPKQAGKIAEATPASGTVEEEALVVDKV</sequence>
<keyword evidence="3" id="KW-0472">Membrane</keyword>
<keyword evidence="3" id="KW-1133">Transmembrane helix</keyword>
<dbReference type="EMBL" id="HBGK01051655">
    <property type="protein sequence ID" value="CAD9311451.1"/>
    <property type="molecule type" value="Transcribed_RNA"/>
</dbReference>
<proteinExistence type="predicted"/>
<evidence type="ECO:0000256" key="3">
    <source>
        <dbReference type="SAM" id="Phobius"/>
    </source>
</evidence>